<name>A0A3P5X8M1_9RHOB</name>
<comment type="similarity">
    <text evidence="3">Belongs to the Nudix hydrolase family.</text>
</comment>
<dbReference type="PROSITE" id="PS51462">
    <property type="entry name" value="NUDIX"/>
    <property type="match status" value="1"/>
</dbReference>
<dbReference type="PRINTS" id="PR00502">
    <property type="entry name" value="NUDIXFAMILY"/>
</dbReference>
<dbReference type="OrthoDB" id="9761969at2"/>
<evidence type="ECO:0000256" key="2">
    <source>
        <dbReference type="ARBA" id="ARBA00022801"/>
    </source>
</evidence>
<accession>A0A3P5X8M1</accession>
<keyword evidence="2 3" id="KW-0378">Hydrolase</keyword>
<evidence type="ECO:0000313" key="6">
    <source>
        <dbReference type="Proteomes" id="UP000277498"/>
    </source>
</evidence>
<feature type="domain" description="Nudix hydrolase" evidence="4">
    <location>
        <begin position="6"/>
        <end position="142"/>
    </location>
</feature>
<evidence type="ECO:0000313" key="5">
    <source>
        <dbReference type="EMBL" id="VDC30797.1"/>
    </source>
</evidence>
<dbReference type="InterPro" id="IPR020476">
    <property type="entry name" value="Nudix_hydrolase"/>
</dbReference>
<dbReference type="GO" id="GO:0016787">
    <property type="term" value="F:hydrolase activity"/>
    <property type="evidence" value="ECO:0007669"/>
    <property type="project" value="UniProtKB-KW"/>
</dbReference>
<dbReference type="EC" id="3.6.1.-" evidence="5"/>
<dbReference type="SUPFAM" id="SSF55811">
    <property type="entry name" value="Nudix"/>
    <property type="match status" value="1"/>
</dbReference>
<dbReference type="RefSeq" id="WP_124087426.1">
    <property type="nucleotide sequence ID" value="NZ_UXAW01000081.1"/>
</dbReference>
<evidence type="ECO:0000259" key="4">
    <source>
        <dbReference type="PROSITE" id="PS51462"/>
    </source>
</evidence>
<dbReference type="EMBL" id="UXAW01000081">
    <property type="protein sequence ID" value="VDC30797.1"/>
    <property type="molecule type" value="Genomic_DNA"/>
</dbReference>
<comment type="cofactor">
    <cofactor evidence="1">
        <name>Mg(2+)</name>
        <dbReference type="ChEBI" id="CHEBI:18420"/>
    </cofactor>
</comment>
<dbReference type="Pfam" id="PF00293">
    <property type="entry name" value="NUDIX"/>
    <property type="match status" value="1"/>
</dbReference>
<dbReference type="PANTHER" id="PTHR43736">
    <property type="entry name" value="ADP-RIBOSE PYROPHOSPHATASE"/>
    <property type="match status" value="1"/>
</dbReference>
<dbReference type="InterPro" id="IPR000086">
    <property type="entry name" value="NUDIX_hydrolase_dom"/>
</dbReference>
<dbReference type="InterPro" id="IPR015797">
    <property type="entry name" value="NUDIX_hydrolase-like_dom_sf"/>
</dbReference>
<evidence type="ECO:0000256" key="3">
    <source>
        <dbReference type="RuleBase" id="RU003476"/>
    </source>
</evidence>
<dbReference type="PANTHER" id="PTHR43736:SF1">
    <property type="entry name" value="DIHYDRONEOPTERIN TRIPHOSPHATE DIPHOSPHATASE"/>
    <property type="match status" value="1"/>
</dbReference>
<evidence type="ECO:0000256" key="1">
    <source>
        <dbReference type="ARBA" id="ARBA00001946"/>
    </source>
</evidence>
<proteinExistence type="inferred from homology"/>
<dbReference type="InterPro" id="IPR020084">
    <property type="entry name" value="NUDIX_hydrolase_CS"/>
</dbReference>
<dbReference type="AlphaFoldDB" id="A0A3P5X8M1"/>
<organism evidence="5 6">
    <name type="scientific">Pseudogemmobacter humi</name>
    <dbReference type="NCBI Taxonomy" id="2483812"/>
    <lineage>
        <taxon>Bacteria</taxon>
        <taxon>Pseudomonadati</taxon>
        <taxon>Pseudomonadota</taxon>
        <taxon>Alphaproteobacteria</taxon>
        <taxon>Rhodobacterales</taxon>
        <taxon>Paracoccaceae</taxon>
        <taxon>Pseudogemmobacter</taxon>
    </lineage>
</organism>
<keyword evidence="6" id="KW-1185">Reference proteome</keyword>
<gene>
    <name evidence="5" type="primary">mutT4</name>
    <name evidence="5" type="ORF">XINFAN_02699</name>
</gene>
<protein>
    <submittedName>
        <fullName evidence="5">Mutator protein MutT4</fullName>
        <ecNumber evidence="5">3.6.1.-</ecNumber>
    </submittedName>
</protein>
<dbReference type="Proteomes" id="UP000277498">
    <property type="component" value="Unassembled WGS sequence"/>
</dbReference>
<dbReference type="CDD" id="cd04673">
    <property type="entry name" value="NUDIX_ADPRase"/>
    <property type="match status" value="1"/>
</dbReference>
<dbReference type="PROSITE" id="PS00893">
    <property type="entry name" value="NUDIX_BOX"/>
    <property type="match status" value="1"/>
</dbReference>
<reference evidence="5 6" key="1">
    <citation type="submission" date="2018-11" db="EMBL/GenBank/DDBJ databases">
        <authorList>
            <person name="Criscuolo A."/>
        </authorList>
    </citation>
    <scope>NUCLEOTIDE SEQUENCE [LARGE SCALE GENOMIC DNA]</scope>
    <source>
        <strain evidence="5">ACIP111625</strain>
    </source>
</reference>
<sequence length="145" mass="15754">MSDRPLPRLAVLAVTLHEDHALLVRRRNPPDAGLWGYPGGKVRYGETVAEAAIRELREETGVRGEAMGQLGTLDLILRDDLGAVSHHYYLVAIACRWLAGDPVAADDAAAAAWIPFAEVLDQSLALSEDVDTLLHEAIRFAGTEM</sequence>
<dbReference type="Gene3D" id="3.90.79.10">
    <property type="entry name" value="Nucleoside Triphosphate Pyrophosphohydrolase"/>
    <property type="match status" value="1"/>
</dbReference>